<dbReference type="Pfam" id="PF04751">
    <property type="entry name" value="DarP"/>
    <property type="match status" value="1"/>
</dbReference>
<gene>
    <name evidence="5" type="ORF">SAMN02746065_101244</name>
</gene>
<evidence type="ECO:0000256" key="3">
    <source>
        <dbReference type="ARBA" id="ARBA00022730"/>
    </source>
</evidence>
<sequence>MNTQYLLFHTKKTPMSKDIYIKMETTDSMDAPSRTKKKKNAEALQKIGVALVELPEKELKSLDIPGELKTAVLEAKAMTKHGSRRRQLQYIGSLMRNLDPEPIQMAVEHLSLDRAKAAHQFQKMEAWRDHLISSDSKEHTPKDFISAFPHTDRQRLGQLIRNAANARDEKKRTKASRTLFRYIREVMEDTGEPAH</sequence>
<dbReference type="SUPFAM" id="SSF158710">
    <property type="entry name" value="PSPTO4464-like"/>
    <property type="match status" value="1"/>
</dbReference>
<dbReference type="STRING" id="1121400.SAMN02746065_101244"/>
<dbReference type="HAMAP" id="MF_00765">
    <property type="entry name" value="DarP"/>
    <property type="match status" value="1"/>
</dbReference>
<keyword evidence="6" id="KW-1185">Reference proteome</keyword>
<dbReference type="InterPro" id="IPR006839">
    <property type="entry name" value="DarP"/>
</dbReference>
<proteinExistence type="inferred from homology"/>
<dbReference type="Gene3D" id="1.10.60.30">
    <property type="entry name" value="PSPTO4464-like domains"/>
    <property type="match status" value="2"/>
</dbReference>
<name>A0A1W1YP68_9BACT</name>
<dbReference type="PANTHER" id="PTHR38101">
    <property type="entry name" value="UPF0307 PROTEIN YJGA"/>
    <property type="match status" value="1"/>
</dbReference>
<organism evidence="5 6">
    <name type="scientific">Desulfocicer vacuolatum DSM 3385</name>
    <dbReference type="NCBI Taxonomy" id="1121400"/>
    <lineage>
        <taxon>Bacteria</taxon>
        <taxon>Pseudomonadati</taxon>
        <taxon>Thermodesulfobacteriota</taxon>
        <taxon>Desulfobacteria</taxon>
        <taxon>Desulfobacterales</taxon>
        <taxon>Desulfobacteraceae</taxon>
        <taxon>Desulfocicer</taxon>
    </lineage>
</organism>
<dbReference type="OrthoDB" id="5293604at2"/>
<dbReference type="AlphaFoldDB" id="A0A1W1YP68"/>
<keyword evidence="1" id="KW-0963">Cytoplasm</keyword>
<dbReference type="Proteomes" id="UP000192418">
    <property type="component" value="Unassembled WGS sequence"/>
</dbReference>
<dbReference type="EMBL" id="FWXY01000001">
    <property type="protein sequence ID" value="SMC37967.1"/>
    <property type="molecule type" value="Genomic_DNA"/>
</dbReference>
<dbReference type="PANTHER" id="PTHR38101:SF1">
    <property type="entry name" value="UPF0307 PROTEIN YJGA"/>
    <property type="match status" value="1"/>
</dbReference>
<accession>A0A1W1YP68</accession>
<dbReference type="GO" id="GO:0005829">
    <property type="term" value="C:cytosol"/>
    <property type="evidence" value="ECO:0007669"/>
    <property type="project" value="TreeGrafter"/>
</dbReference>
<evidence type="ECO:0000256" key="1">
    <source>
        <dbReference type="ARBA" id="ARBA00022490"/>
    </source>
</evidence>
<evidence type="ECO:0000256" key="2">
    <source>
        <dbReference type="ARBA" id="ARBA00022517"/>
    </source>
</evidence>
<dbReference type="GO" id="GO:0019843">
    <property type="term" value="F:rRNA binding"/>
    <property type="evidence" value="ECO:0007669"/>
    <property type="project" value="UniProtKB-KW"/>
</dbReference>
<keyword evidence="4" id="KW-0694">RNA-binding</keyword>
<dbReference type="NCBIfam" id="NF003593">
    <property type="entry name" value="PRK05255.1-1"/>
    <property type="match status" value="1"/>
</dbReference>
<reference evidence="5 6" key="1">
    <citation type="submission" date="2017-04" db="EMBL/GenBank/DDBJ databases">
        <authorList>
            <person name="Afonso C.L."/>
            <person name="Miller P.J."/>
            <person name="Scott M.A."/>
            <person name="Spackman E."/>
            <person name="Goraichik I."/>
            <person name="Dimitrov K.M."/>
            <person name="Suarez D.L."/>
            <person name="Swayne D.E."/>
        </authorList>
    </citation>
    <scope>NUCLEOTIDE SEQUENCE [LARGE SCALE GENOMIC DNA]</scope>
    <source>
        <strain evidence="5 6">DSM 3385</strain>
    </source>
</reference>
<evidence type="ECO:0000313" key="6">
    <source>
        <dbReference type="Proteomes" id="UP000192418"/>
    </source>
</evidence>
<dbReference type="PIRSF" id="PIRSF016183">
    <property type="entry name" value="UCP016183"/>
    <property type="match status" value="1"/>
</dbReference>
<keyword evidence="3" id="KW-0699">rRNA-binding</keyword>
<protein>
    <submittedName>
        <fullName evidence="5">Ribosome-associated protein</fullName>
    </submittedName>
</protein>
<dbReference type="GO" id="GO:0042254">
    <property type="term" value="P:ribosome biogenesis"/>
    <property type="evidence" value="ECO:0007669"/>
    <property type="project" value="UniProtKB-KW"/>
</dbReference>
<evidence type="ECO:0000256" key="4">
    <source>
        <dbReference type="ARBA" id="ARBA00022884"/>
    </source>
</evidence>
<evidence type="ECO:0000313" key="5">
    <source>
        <dbReference type="EMBL" id="SMC37967.1"/>
    </source>
</evidence>
<dbReference type="CDD" id="cd16331">
    <property type="entry name" value="YjgA-like"/>
    <property type="match status" value="1"/>
</dbReference>
<keyword evidence="2" id="KW-0690">Ribosome biogenesis</keyword>
<dbReference type="InterPro" id="IPR023153">
    <property type="entry name" value="DarP_sf"/>
</dbReference>